<dbReference type="NCBIfam" id="NF033788">
    <property type="entry name" value="HTH_metalloreg"/>
    <property type="match status" value="1"/>
</dbReference>
<dbReference type="SUPFAM" id="SSF46785">
    <property type="entry name" value="Winged helix' DNA-binding domain"/>
    <property type="match status" value="1"/>
</dbReference>
<dbReference type="PROSITE" id="PS50987">
    <property type="entry name" value="HTH_ARSR_2"/>
    <property type="match status" value="1"/>
</dbReference>
<dbReference type="Proteomes" id="UP000549113">
    <property type="component" value="Unassembled WGS sequence"/>
</dbReference>
<dbReference type="Gene3D" id="1.10.10.10">
    <property type="entry name" value="Winged helix-like DNA-binding domain superfamily/Winged helix DNA-binding domain"/>
    <property type="match status" value="1"/>
</dbReference>
<dbReference type="CDD" id="cd00090">
    <property type="entry name" value="HTH_ARSR"/>
    <property type="match status" value="1"/>
</dbReference>
<feature type="region of interest" description="Disordered" evidence="4">
    <location>
        <begin position="102"/>
        <end position="147"/>
    </location>
</feature>
<evidence type="ECO:0000259" key="5">
    <source>
        <dbReference type="PROSITE" id="PS50987"/>
    </source>
</evidence>
<keyword evidence="3" id="KW-0804">Transcription</keyword>
<organism evidence="6 7">
    <name type="scientific">Microbacterium invictum</name>
    <dbReference type="NCBI Taxonomy" id="515415"/>
    <lineage>
        <taxon>Bacteria</taxon>
        <taxon>Bacillati</taxon>
        <taxon>Actinomycetota</taxon>
        <taxon>Actinomycetes</taxon>
        <taxon>Micrococcales</taxon>
        <taxon>Microbacteriaceae</taxon>
        <taxon>Microbacterium</taxon>
    </lineage>
</organism>
<evidence type="ECO:0000313" key="7">
    <source>
        <dbReference type="Proteomes" id="UP000549113"/>
    </source>
</evidence>
<dbReference type="PANTHER" id="PTHR33154">
    <property type="entry name" value="TRANSCRIPTIONAL REGULATOR, ARSR FAMILY"/>
    <property type="match status" value="1"/>
</dbReference>
<dbReference type="GO" id="GO:0003677">
    <property type="term" value="F:DNA binding"/>
    <property type="evidence" value="ECO:0007669"/>
    <property type="project" value="UniProtKB-KW"/>
</dbReference>
<dbReference type="GO" id="GO:0003700">
    <property type="term" value="F:DNA-binding transcription factor activity"/>
    <property type="evidence" value="ECO:0007669"/>
    <property type="project" value="InterPro"/>
</dbReference>
<dbReference type="RefSeq" id="WP_183499601.1">
    <property type="nucleotide sequence ID" value="NZ_BAABCO010000005.1"/>
</dbReference>
<dbReference type="SMART" id="SM00418">
    <property type="entry name" value="HTH_ARSR"/>
    <property type="match status" value="1"/>
</dbReference>
<dbReference type="AlphaFoldDB" id="A0AA40SPR8"/>
<proteinExistence type="predicted"/>
<dbReference type="Pfam" id="PF12840">
    <property type="entry name" value="HTH_20"/>
    <property type="match status" value="1"/>
</dbReference>
<sequence>MHAFEVLSDAVRRRLLELLGVGEQSAGTLTDVVRAEFGISQPAVSQHLKVLREEGFASVRAEGTRRFYAADPAGIAAAEAALARLRAPMAQRLDALHTEIARGRRQAASITEERGPSAPAAAGQKRAASAATAQTHAAPAARRKDAS</sequence>
<dbReference type="InterPro" id="IPR036388">
    <property type="entry name" value="WH-like_DNA-bd_sf"/>
</dbReference>
<dbReference type="InterPro" id="IPR036390">
    <property type="entry name" value="WH_DNA-bd_sf"/>
</dbReference>
<reference evidence="6 7" key="1">
    <citation type="submission" date="2020-08" db="EMBL/GenBank/DDBJ databases">
        <title>Sequencing the genomes of 1000 actinobacteria strains.</title>
        <authorList>
            <person name="Klenk H.-P."/>
        </authorList>
    </citation>
    <scope>NUCLEOTIDE SEQUENCE [LARGE SCALE GENOMIC DNA]</scope>
    <source>
        <strain evidence="6 7">DSM 19600</strain>
    </source>
</reference>
<dbReference type="PANTHER" id="PTHR33154:SF33">
    <property type="entry name" value="TRANSCRIPTIONAL REPRESSOR SDPR"/>
    <property type="match status" value="1"/>
</dbReference>
<keyword evidence="1" id="KW-0805">Transcription regulation</keyword>
<evidence type="ECO:0000313" key="6">
    <source>
        <dbReference type="EMBL" id="MBB4140010.1"/>
    </source>
</evidence>
<dbReference type="EMBL" id="JACIFH010000001">
    <property type="protein sequence ID" value="MBB4140010.1"/>
    <property type="molecule type" value="Genomic_DNA"/>
</dbReference>
<evidence type="ECO:0000256" key="1">
    <source>
        <dbReference type="ARBA" id="ARBA00023015"/>
    </source>
</evidence>
<keyword evidence="7" id="KW-1185">Reference proteome</keyword>
<feature type="compositionally biased region" description="Low complexity" evidence="4">
    <location>
        <begin position="117"/>
        <end position="140"/>
    </location>
</feature>
<dbReference type="InterPro" id="IPR001845">
    <property type="entry name" value="HTH_ArsR_DNA-bd_dom"/>
</dbReference>
<feature type="domain" description="HTH arsR-type" evidence="5">
    <location>
        <begin position="1"/>
        <end position="90"/>
    </location>
</feature>
<name>A0AA40SPR8_9MICO</name>
<dbReference type="InterPro" id="IPR051081">
    <property type="entry name" value="HTH_MetalResp_TranReg"/>
</dbReference>
<dbReference type="InterPro" id="IPR011991">
    <property type="entry name" value="ArsR-like_HTH"/>
</dbReference>
<protein>
    <submittedName>
        <fullName evidence="6">DNA-binding transcriptional ArsR family regulator</fullName>
    </submittedName>
</protein>
<comment type="caution">
    <text evidence="6">The sequence shown here is derived from an EMBL/GenBank/DDBJ whole genome shotgun (WGS) entry which is preliminary data.</text>
</comment>
<evidence type="ECO:0000256" key="3">
    <source>
        <dbReference type="ARBA" id="ARBA00023163"/>
    </source>
</evidence>
<gene>
    <name evidence="6" type="ORF">BKA10_001804</name>
</gene>
<evidence type="ECO:0000256" key="2">
    <source>
        <dbReference type="ARBA" id="ARBA00023125"/>
    </source>
</evidence>
<evidence type="ECO:0000256" key="4">
    <source>
        <dbReference type="SAM" id="MobiDB-lite"/>
    </source>
</evidence>
<dbReference type="PRINTS" id="PR00778">
    <property type="entry name" value="HTHARSR"/>
</dbReference>
<keyword evidence="2 6" id="KW-0238">DNA-binding</keyword>
<accession>A0AA40SPR8</accession>